<protein>
    <submittedName>
        <fullName evidence="3">Alpha/beta hydrolase</fullName>
    </submittedName>
</protein>
<keyword evidence="3" id="KW-0378">Hydrolase</keyword>
<feature type="compositionally biased region" description="Basic and acidic residues" evidence="1">
    <location>
        <begin position="105"/>
        <end position="115"/>
    </location>
</feature>
<dbReference type="InterPro" id="IPR029058">
    <property type="entry name" value="AB_hydrolase_fold"/>
</dbReference>
<evidence type="ECO:0000313" key="3">
    <source>
        <dbReference type="EMBL" id="OAP86786.1"/>
    </source>
</evidence>
<proteinExistence type="predicted"/>
<dbReference type="GO" id="GO:0046464">
    <property type="term" value="P:acylglycerol catabolic process"/>
    <property type="evidence" value="ECO:0007669"/>
    <property type="project" value="TreeGrafter"/>
</dbReference>
<dbReference type="GO" id="GO:0047372">
    <property type="term" value="F:monoacylglycerol lipase activity"/>
    <property type="evidence" value="ECO:0007669"/>
    <property type="project" value="TreeGrafter"/>
</dbReference>
<evidence type="ECO:0000259" key="2">
    <source>
        <dbReference type="Pfam" id="PF12697"/>
    </source>
</evidence>
<evidence type="ECO:0000313" key="4">
    <source>
        <dbReference type="Proteomes" id="UP000078368"/>
    </source>
</evidence>
<name>A0A179B517_9ACTO</name>
<evidence type="ECO:0000256" key="1">
    <source>
        <dbReference type="SAM" id="MobiDB-lite"/>
    </source>
</evidence>
<dbReference type="STRING" id="1823756.A4H34_06670"/>
<organism evidence="3 4">
    <name type="scientific">Peptidiphaga gingivicola</name>
    <dbReference type="NCBI Taxonomy" id="2741497"/>
    <lineage>
        <taxon>Bacteria</taxon>
        <taxon>Bacillati</taxon>
        <taxon>Actinomycetota</taxon>
        <taxon>Actinomycetes</taxon>
        <taxon>Actinomycetales</taxon>
        <taxon>Actinomycetaceae</taxon>
        <taxon>Peptidiphaga</taxon>
    </lineage>
</organism>
<sequence length="367" mass="39296">MSAGKAILAACAAAVATGVFVPVLRLKRAVKDAEGRLEDCAAETAMLSYGKMTYVDCGPSCKASDGMCLSDEKPSGKGSSGNGLEGKEPSGKGLDDKTSGGNGLDGKELDGKGRSDQAAGETLLSVHGLYGGYDQALENVGSLSSRYRILAPSRFGYPGSSVKGEGTPKEQAEAYVELLDLLGIERVFILGASAGGTPAIRFVLDFPERAKGLILYCSTAPWNEKPAKIPGLMGPPPIMNHDLSMWLAFPIYRRLYGMEADVVHRMLPLSKRKEGADLDARIVNRDMAVNFEAYPIEEMHVPVLLLHAKDDRMAPFKGPAGQVEGSLHRYPNLETKIFETGGHLMTGHSREIDAAVVEFIERHKQGG</sequence>
<reference evidence="3 4" key="1">
    <citation type="submission" date="2016-04" db="EMBL/GenBank/DDBJ databases">
        <title>Peptidophaga gingivicola gen. nov., sp. nov., isolated from human subgingival plaque.</title>
        <authorList>
            <person name="Beall C.J."/>
            <person name="Mokrzan E.M."/>
            <person name="Griffen A.L."/>
            <person name="Leys E.J."/>
        </authorList>
    </citation>
    <scope>NUCLEOTIDE SEQUENCE [LARGE SCALE GENOMIC DNA]</scope>
    <source>
        <strain evidence="3 4">BA112</strain>
    </source>
</reference>
<accession>A0A179B517</accession>
<dbReference type="Proteomes" id="UP000078368">
    <property type="component" value="Unassembled WGS sequence"/>
</dbReference>
<dbReference type="OrthoDB" id="3249793at2"/>
<feature type="compositionally biased region" description="Basic and acidic residues" evidence="1">
    <location>
        <begin position="85"/>
        <end position="98"/>
    </location>
</feature>
<dbReference type="SUPFAM" id="SSF53474">
    <property type="entry name" value="alpha/beta-Hydrolases"/>
    <property type="match status" value="1"/>
</dbReference>
<gene>
    <name evidence="3" type="ORF">A4H34_06670</name>
</gene>
<dbReference type="Pfam" id="PF12697">
    <property type="entry name" value="Abhydrolase_6"/>
    <property type="match status" value="1"/>
</dbReference>
<dbReference type="AlphaFoldDB" id="A0A179B517"/>
<dbReference type="RefSeq" id="WP_064231453.1">
    <property type="nucleotide sequence ID" value="NZ_LVZK01000001.1"/>
</dbReference>
<dbReference type="PANTHER" id="PTHR43798:SF5">
    <property type="entry name" value="MONOACYLGLYCEROL LIPASE ABHD6"/>
    <property type="match status" value="1"/>
</dbReference>
<dbReference type="InterPro" id="IPR050266">
    <property type="entry name" value="AB_hydrolase_sf"/>
</dbReference>
<dbReference type="EMBL" id="LVZK01000001">
    <property type="protein sequence ID" value="OAP86786.1"/>
    <property type="molecule type" value="Genomic_DNA"/>
</dbReference>
<dbReference type="GO" id="GO:0016020">
    <property type="term" value="C:membrane"/>
    <property type="evidence" value="ECO:0007669"/>
    <property type="project" value="TreeGrafter"/>
</dbReference>
<dbReference type="PRINTS" id="PR00111">
    <property type="entry name" value="ABHYDROLASE"/>
</dbReference>
<keyword evidence="4" id="KW-1185">Reference proteome</keyword>
<comment type="caution">
    <text evidence="3">The sequence shown here is derived from an EMBL/GenBank/DDBJ whole genome shotgun (WGS) entry which is preliminary data.</text>
</comment>
<dbReference type="Gene3D" id="3.40.50.1820">
    <property type="entry name" value="alpha/beta hydrolase"/>
    <property type="match status" value="1"/>
</dbReference>
<feature type="domain" description="AB hydrolase-1" evidence="2">
    <location>
        <begin position="126"/>
        <end position="351"/>
    </location>
</feature>
<dbReference type="InterPro" id="IPR000073">
    <property type="entry name" value="AB_hydrolase_1"/>
</dbReference>
<feature type="region of interest" description="Disordered" evidence="1">
    <location>
        <begin position="72"/>
        <end position="116"/>
    </location>
</feature>
<dbReference type="PANTHER" id="PTHR43798">
    <property type="entry name" value="MONOACYLGLYCEROL LIPASE"/>
    <property type="match status" value="1"/>
</dbReference>